<dbReference type="AlphaFoldDB" id="A0A550BYW5"/>
<evidence type="ECO:0000313" key="1">
    <source>
        <dbReference type="EMBL" id="TRM57752.1"/>
    </source>
</evidence>
<proteinExistence type="predicted"/>
<name>A0A550BYW5_9AGAR</name>
<organism evidence="1 2">
    <name type="scientific">Schizophyllum amplum</name>
    <dbReference type="NCBI Taxonomy" id="97359"/>
    <lineage>
        <taxon>Eukaryota</taxon>
        <taxon>Fungi</taxon>
        <taxon>Dikarya</taxon>
        <taxon>Basidiomycota</taxon>
        <taxon>Agaricomycotina</taxon>
        <taxon>Agaricomycetes</taxon>
        <taxon>Agaricomycetidae</taxon>
        <taxon>Agaricales</taxon>
        <taxon>Schizophyllaceae</taxon>
        <taxon>Schizophyllum</taxon>
    </lineage>
</organism>
<dbReference type="Gene3D" id="3.80.10.10">
    <property type="entry name" value="Ribonuclease Inhibitor"/>
    <property type="match status" value="1"/>
</dbReference>
<dbReference type="Proteomes" id="UP000320762">
    <property type="component" value="Unassembled WGS sequence"/>
</dbReference>
<reference evidence="1 2" key="1">
    <citation type="journal article" date="2019" name="New Phytol.">
        <title>Comparative genomics reveals unique wood-decay strategies and fruiting body development in the Schizophyllaceae.</title>
        <authorList>
            <person name="Almasi E."/>
            <person name="Sahu N."/>
            <person name="Krizsan K."/>
            <person name="Balint B."/>
            <person name="Kovacs G.M."/>
            <person name="Kiss B."/>
            <person name="Cseklye J."/>
            <person name="Drula E."/>
            <person name="Henrissat B."/>
            <person name="Nagy I."/>
            <person name="Chovatia M."/>
            <person name="Adam C."/>
            <person name="LaButti K."/>
            <person name="Lipzen A."/>
            <person name="Riley R."/>
            <person name="Grigoriev I.V."/>
            <person name="Nagy L.G."/>
        </authorList>
    </citation>
    <scope>NUCLEOTIDE SEQUENCE [LARGE SCALE GENOMIC DNA]</scope>
    <source>
        <strain evidence="1 2">NL-1724</strain>
    </source>
</reference>
<gene>
    <name evidence="1" type="ORF">BD626DRAFT_634605</name>
</gene>
<protein>
    <recommendedName>
        <fullName evidence="3">F-box domain-containing protein</fullName>
    </recommendedName>
</protein>
<sequence length="502" mass="56471">MQLNVPEILLMIARDDTLAKGDLYRLALTSPQWRDIAENVLWQCMEGILPVLSPVPDLCSKVDLIATRELSRAIKAEDWVSESVLRRRALVTELVMPCEHWWDVQEAVAACPPLDKLFPNLRRFTIVARSPYDNRGIHPGVLDVIISPTVTTLHLVNVRTAHIADPNALLIRCRELVDIRVDHKPEPLDEPYGDGFAILVIEAVQQYEDLTSLDLSLHACFDGYDLEVLAEMPGLHSLALRCIRPWERPDDIPPPPQLDRESFHALRKLELHDFIYQDVLAVIQSVPDRPLQSIRLTVAMASSQSLTNLTEAIGKYCNTSTLQTIGISVKYKNNAVWSLYLVHLQPLSVFVRVRHIILQHVCTPTLADKDVVKLAEWWPELRRLVLTKVWGLSSVARLTLGALVPIAERCPDIERVVLPINALEVPGSGPMVQSRTRSTFTLDVGEAAIADAVAVAQFIGHIFPSIREVEHEREYPWQAAGGRGMKWKRVNEVLRARQSAAD</sequence>
<evidence type="ECO:0000313" key="2">
    <source>
        <dbReference type="Proteomes" id="UP000320762"/>
    </source>
</evidence>
<dbReference type="InterPro" id="IPR032675">
    <property type="entry name" value="LRR_dom_sf"/>
</dbReference>
<keyword evidence="2" id="KW-1185">Reference proteome</keyword>
<dbReference type="EMBL" id="VDMD01000043">
    <property type="protein sequence ID" value="TRM57752.1"/>
    <property type="molecule type" value="Genomic_DNA"/>
</dbReference>
<accession>A0A550BYW5</accession>
<comment type="caution">
    <text evidence="1">The sequence shown here is derived from an EMBL/GenBank/DDBJ whole genome shotgun (WGS) entry which is preliminary data.</text>
</comment>
<dbReference type="OrthoDB" id="3543113at2759"/>
<evidence type="ECO:0008006" key="3">
    <source>
        <dbReference type="Google" id="ProtNLM"/>
    </source>
</evidence>